<reference evidence="2 3" key="2">
    <citation type="submission" date="2018-11" db="EMBL/GenBank/DDBJ databases">
        <authorList>
            <consortium name="Pathogen Informatics"/>
        </authorList>
    </citation>
    <scope>NUCLEOTIDE SEQUENCE [LARGE SCALE GENOMIC DNA]</scope>
    <source>
        <strain evidence="2 3">Costa Rica</strain>
    </source>
</reference>
<keyword evidence="3" id="KW-1185">Reference proteome</keyword>
<protein>
    <submittedName>
        <fullName evidence="2 4">Uncharacterized protein</fullName>
    </submittedName>
</protein>
<evidence type="ECO:0000313" key="3">
    <source>
        <dbReference type="Proteomes" id="UP000267027"/>
    </source>
</evidence>
<accession>A0A0R3PK83</accession>
<gene>
    <name evidence="2" type="ORF">ACOC_LOCUS4968</name>
</gene>
<sequence length="86" mass="10040">MTEGPPCKEYRLVAMEHGATFRTTEAWYWDMKSILKSFKREQPGNSFHGCAHERENKRELGDEHCENRPAPTERSDESCNCVLEHL</sequence>
<evidence type="ECO:0000256" key="1">
    <source>
        <dbReference type="SAM" id="MobiDB-lite"/>
    </source>
</evidence>
<dbReference type="AlphaFoldDB" id="A0A0R3PK83"/>
<feature type="compositionally biased region" description="Basic and acidic residues" evidence="1">
    <location>
        <begin position="50"/>
        <end position="77"/>
    </location>
</feature>
<name>A0A0R3PK83_ANGCS</name>
<reference evidence="4" key="1">
    <citation type="submission" date="2017-02" db="UniProtKB">
        <authorList>
            <consortium name="WormBaseParasite"/>
        </authorList>
    </citation>
    <scope>IDENTIFICATION</scope>
</reference>
<evidence type="ECO:0000313" key="4">
    <source>
        <dbReference type="WBParaSite" id="ACOC_0000496701-mRNA-1"/>
    </source>
</evidence>
<proteinExistence type="predicted"/>
<dbReference type="WBParaSite" id="ACOC_0000496701-mRNA-1">
    <property type="protein sequence ID" value="ACOC_0000496701-mRNA-1"/>
    <property type="gene ID" value="ACOC_0000496701"/>
</dbReference>
<dbReference type="Proteomes" id="UP000267027">
    <property type="component" value="Unassembled WGS sequence"/>
</dbReference>
<evidence type="ECO:0000313" key="2">
    <source>
        <dbReference type="EMBL" id="VDM56553.1"/>
    </source>
</evidence>
<organism evidence="4">
    <name type="scientific">Angiostrongylus costaricensis</name>
    <name type="common">Nematode worm</name>
    <dbReference type="NCBI Taxonomy" id="334426"/>
    <lineage>
        <taxon>Eukaryota</taxon>
        <taxon>Metazoa</taxon>
        <taxon>Ecdysozoa</taxon>
        <taxon>Nematoda</taxon>
        <taxon>Chromadorea</taxon>
        <taxon>Rhabditida</taxon>
        <taxon>Rhabditina</taxon>
        <taxon>Rhabditomorpha</taxon>
        <taxon>Strongyloidea</taxon>
        <taxon>Metastrongylidae</taxon>
        <taxon>Angiostrongylus</taxon>
    </lineage>
</organism>
<dbReference type="EMBL" id="UYYA01003839">
    <property type="protein sequence ID" value="VDM56553.1"/>
    <property type="molecule type" value="Genomic_DNA"/>
</dbReference>
<feature type="region of interest" description="Disordered" evidence="1">
    <location>
        <begin position="46"/>
        <end position="77"/>
    </location>
</feature>